<comment type="function">
    <text evidence="9">Functions as a component of the nuclear pore complex (NPC).</text>
</comment>
<keyword evidence="5 9" id="KW-0653">Protein transport</keyword>
<dbReference type="GO" id="GO:0031080">
    <property type="term" value="C:nuclear pore outer ring"/>
    <property type="evidence" value="ECO:0000318"/>
    <property type="project" value="GO_Central"/>
</dbReference>
<dbReference type="GO" id="GO:0031965">
    <property type="term" value="C:nuclear membrane"/>
    <property type="evidence" value="ECO:0007669"/>
    <property type="project" value="UniProtKB-UniRule"/>
</dbReference>
<keyword evidence="4 9" id="KW-0509">mRNA transport</keyword>
<evidence type="ECO:0000256" key="9">
    <source>
        <dbReference type="RuleBase" id="RU365073"/>
    </source>
</evidence>
<evidence type="ECO:0000256" key="3">
    <source>
        <dbReference type="ARBA" id="ARBA00022448"/>
    </source>
</evidence>
<evidence type="ECO:0000313" key="11">
    <source>
        <dbReference type="EMBL" id="PNW80242.1"/>
    </source>
</evidence>
<evidence type="ECO:0000256" key="1">
    <source>
        <dbReference type="ARBA" id="ARBA00004567"/>
    </source>
</evidence>
<dbReference type="ExpressionAtlas" id="A0A2K3DI91">
    <property type="expression patterns" value="baseline"/>
</dbReference>
<dbReference type="STRING" id="3055.A0A2K3DI91"/>
<dbReference type="Pfam" id="PF07575">
    <property type="entry name" value="Nucleopor_Nup85"/>
    <property type="match status" value="1"/>
</dbReference>
<evidence type="ECO:0000313" key="12">
    <source>
        <dbReference type="Proteomes" id="UP000006906"/>
    </source>
</evidence>
<sequence>MSADGPTTSVPVAPGSRLHFSWGLGSELRLMDVQDPSTQEGGEGGHATQLSWGQVSASNRIIAFGTAEQYAEVQRSRLAGTRDDAHLARVAAYARAVRERLLSLRDAGAGGGGEAEDGGLSALEAALWQLLELFFVDAPRNDGNLGEDFVSWLAVHGDALAALTGQPTLGGRLEELKADGAAADAAPDYWPLLRRLVALGRTGQALELLDCHDAKRAALGGAAGAGALQQPGLRAQLELLDCLHVLLKRLPRLAPSSSSGAAAAAGGAGQGQPQQHQHQQHRRDAAARAYGSLAEFGAARAVWRREAGDIAAAEQLFAAAAAASKRTAEGVRSVLGVLLGEPAALRAATTDWLEAAAAEVVHRAPDGLGAGGVGGGGSSNGGGGVVSANQLGALLAAAQAARGSEGASGLLDLLAELLQALCEADVAGVVTVLSNSGVASAWLMAHSLELIAAYVAAGGAAAGGGGSAAGGAIVPAGGGAAAAGGGGGGGLLSRRLVVSGCDLMEYFRLAWAESLLPVGVLGGGWALALGYLAWCPTHGAAAAEALMEALPVDSRDTRGLEKTLAACRRLGLGAAAAVLCRVAGVDALGRGMLGAGAQWMVRASDPRRTAAALALVGGAVEEALIARMVGGGAVAAGGAASGGSAVASLGGASYRAGALQLPGGDELEALLEWLPGGSSGGVAEDAGEGGATGSSTAGSGGRGLAAFLVDVLRLSRAMGALGAARDSNAPPEDARVTEALSAGRAALLSMARRRTPPRRLCLPLLFYCIPLLEATAGGGRLLSSADMQDLLTWAGECARGGATAPGAAWAVGPDGGLGGGPGPKGLGALAAAAGVPERYAKDVQLALVRAVARSHVMENSGGAGGAAAAGAGAGTGTFGASGLVAGAAGRQVAVGGRL</sequence>
<dbReference type="Proteomes" id="UP000006906">
    <property type="component" value="Chromosome 8"/>
</dbReference>
<evidence type="ECO:0000256" key="4">
    <source>
        <dbReference type="ARBA" id="ARBA00022816"/>
    </source>
</evidence>
<evidence type="ECO:0000256" key="5">
    <source>
        <dbReference type="ARBA" id="ARBA00022927"/>
    </source>
</evidence>
<dbReference type="GO" id="GO:0006406">
    <property type="term" value="P:mRNA export from nucleus"/>
    <property type="evidence" value="ECO:0000318"/>
    <property type="project" value="GO_Central"/>
</dbReference>
<comment type="similarity">
    <text evidence="2 9">Belongs to the nucleoporin Nup85 family.</text>
</comment>
<comment type="subunit">
    <text evidence="9">Component of the nuclear pore complex (NPC).</text>
</comment>
<dbReference type="AlphaFoldDB" id="A0A2K3DI91"/>
<dbReference type="FunCoup" id="A0A2K3DI91">
    <property type="interactions" value="1814"/>
</dbReference>
<feature type="region of interest" description="Disordered" evidence="10">
    <location>
        <begin position="257"/>
        <end position="286"/>
    </location>
</feature>
<evidence type="ECO:0000256" key="7">
    <source>
        <dbReference type="ARBA" id="ARBA00023132"/>
    </source>
</evidence>
<evidence type="ECO:0000256" key="8">
    <source>
        <dbReference type="ARBA" id="ARBA00023242"/>
    </source>
</evidence>
<dbReference type="KEGG" id="cre:CHLRE_08g383650v5"/>
<keyword evidence="9" id="KW-0472">Membrane</keyword>
<keyword evidence="8 9" id="KW-0539">Nucleus</keyword>
<dbReference type="EMBL" id="CM008969">
    <property type="protein sequence ID" value="PNW80242.1"/>
    <property type="molecule type" value="Genomic_DNA"/>
</dbReference>
<name>A0A2K3DI91_CHLRE</name>
<dbReference type="GeneID" id="5719819"/>
<dbReference type="GO" id="GO:0017056">
    <property type="term" value="F:structural constituent of nuclear pore"/>
    <property type="evidence" value="ECO:0000318"/>
    <property type="project" value="GO_Central"/>
</dbReference>
<dbReference type="GO" id="GO:0045893">
    <property type="term" value="P:positive regulation of DNA-templated transcription"/>
    <property type="evidence" value="ECO:0000318"/>
    <property type="project" value="GO_Central"/>
</dbReference>
<keyword evidence="6 9" id="KW-0811">Translocation</keyword>
<dbReference type="GO" id="GO:0006606">
    <property type="term" value="P:protein import into nucleus"/>
    <property type="evidence" value="ECO:0000318"/>
    <property type="project" value="GO_Central"/>
</dbReference>
<accession>A0A2K3DI91</accession>
<dbReference type="OMA" id="YFRLAWA"/>
<dbReference type="OrthoDB" id="17644at2759"/>
<organism evidence="11 12">
    <name type="scientific">Chlamydomonas reinhardtii</name>
    <name type="common">Chlamydomonas smithii</name>
    <dbReference type="NCBI Taxonomy" id="3055"/>
    <lineage>
        <taxon>Eukaryota</taxon>
        <taxon>Viridiplantae</taxon>
        <taxon>Chlorophyta</taxon>
        <taxon>core chlorophytes</taxon>
        <taxon>Chlorophyceae</taxon>
        <taxon>CS clade</taxon>
        <taxon>Chlamydomonadales</taxon>
        <taxon>Chlamydomonadaceae</taxon>
        <taxon>Chlamydomonas</taxon>
    </lineage>
</organism>
<proteinExistence type="inferred from homology"/>
<feature type="compositionally biased region" description="Low complexity" evidence="10">
    <location>
        <begin position="260"/>
        <end position="277"/>
    </location>
</feature>
<comment type="subcellular location">
    <subcellularLocation>
        <location evidence="1 9">Nucleus</location>
        <location evidence="1 9">Nuclear pore complex</location>
    </subcellularLocation>
</comment>
<dbReference type="Gramene" id="PNW80242">
    <property type="protein sequence ID" value="PNW80242"/>
    <property type="gene ID" value="CHLRE_08g383650v5"/>
</dbReference>
<evidence type="ECO:0000256" key="6">
    <source>
        <dbReference type="ARBA" id="ARBA00023010"/>
    </source>
</evidence>
<dbReference type="InterPro" id="IPR011502">
    <property type="entry name" value="Nucleoporin_Nup85"/>
</dbReference>
<keyword evidence="7 9" id="KW-0906">Nuclear pore complex</keyword>
<reference evidence="11 12" key="1">
    <citation type="journal article" date="2007" name="Science">
        <title>The Chlamydomonas genome reveals the evolution of key animal and plant functions.</title>
        <authorList>
            <person name="Merchant S.S."/>
            <person name="Prochnik S.E."/>
            <person name="Vallon O."/>
            <person name="Harris E.H."/>
            <person name="Karpowicz S.J."/>
            <person name="Witman G.B."/>
            <person name="Terry A."/>
            <person name="Salamov A."/>
            <person name="Fritz-Laylin L.K."/>
            <person name="Marechal-Drouard L."/>
            <person name="Marshall W.F."/>
            <person name="Qu L.H."/>
            <person name="Nelson D.R."/>
            <person name="Sanderfoot A.A."/>
            <person name="Spalding M.H."/>
            <person name="Kapitonov V.V."/>
            <person name="Ren Q."/>
            <person name="Ferris P."/>
            <person name="Lindquist E."/>
            <person name="Shapiro H."/>
            <person name="Lucas S.M."/>
            <person name="Grimwood J."/>
            <person name="Schmutz J."/>
            <person name="Cardol P."/>
            <person name="Cerutti H."/>
            <person name="Chanfreau G."/>
            <person name="Chen C.L."/>
            <person name="Cognat V."/>
            <person name="Croft M.T."/>
            <person name="Dent R."/>
            <person name="Dutcher S."/>
            <person name="Fernandez E."/>
            <person name="Fukuzawa H."/>
            <person name="Gonzalez-Ballester D."/>
            <person name="Gonzalez-Halphen D."/>
            <person name="Hallmann A."/>
            <person name="Hanikenne M."/>
            <person name="Hippler M."/>
            <person name="Inwood W."/>
            <person name="Jabbari K."/>
            <person name="Kalanon M."/>
            <person name="Kuras R."/>
            <person name="Lefebvre P.A."/>
            <person name="Lemaire S.D."/>
            <person name="Lobanov A.V."/>
            <person name="Lohr M."/>
            <person name="Manuell A."/>
            <person name="Meier I."/>
            <person name="Mets L."/>
            <person name="Mittag M."/>
            <person name="Mittelmeier T."/>
            <person name="Moroney J.V."/>
            <person name="Moseley J."/>
            <person name="Napoli C."/>
            <person name="Nedelcu A.M."/>
            <person name="Niyogi K."/>
            <person name="Novoselov S.V."/>
            <person name="Paulsen I.T."/>
            <person name="Pazour G."/>
            <person name="Purton S."/>
            <person name="Ral J.P."/>
            <person name="Riano-Pachon D.M."/>
            <person name="Riekhof W."/>
            <person name="Rymarquis L."/>
            <person name="Schroda M."/>
            <person name="Stern D."/>
            <person name="Umen J."/>
            <person name="Willows R."/>
            <person name="Wilson N."/>
            <person name="Zimmer S.L."/>
            <person name="Allmer J."/>
            <person name="Balk J."/>
            <person name="Bisova K."/>
            <person name="Chen C.J."/>
            <person name="Elias M."/>
            <person name="Gendler K."/>
            <person name="Hauser C."/>
            <person name="Lamb M.R."/>
            <person name="Ledford H."/>
            <person name="Long J.C."/>
            <person name="Minagawa J."/>
            <person name="Page M.D."/>
            <person name="Pan J."/>
            <person name="Pootakham W."/>
            <person name="Roje S."/>
            <person name="Rose A."/>
            <person name="Stahlberg E."/>
            <person name="Terauchi A.M."/>
            <person name="Yang P."/>
            <person name="Ball S."/>
            <person name="Bowler C."/>
            <person name="Dieckmann C.L."/>
            <person name="Gladyshev V.N."/>
            <person name="Green P."/>
            <person name="Jorgensen R."/>
            <person name="Mayfield S."/>
            <person name="Mueller-Roeber B."/>
            <person name="Rajamani S."/>
            <person name="Sayre R.T."/>
            <person name="Brokstein P."/>
            <person name="Dubchak I."/>
            <person name="Goodstein D."/>
            <person name="Hornick L."/>
            <person name="Huang Y.W."/>
            <person name="Jhaveri J."/>
            <person name="Luo Y."/>
            <person name="Martinez D."/>
            <person name="Ngau W.C."/>
            <person name="Otillar B."/>
            <person name="Poliakov A."/>
            <person name="Porter A."/>
            <person name="Szajkowski L."/>
            <person name="Werner G."/>
            <person name="Zhou K."/>
            <person name="Grigoriev I.V."/>
            <person name="Rokhsar D.S."/>
            <person name="Grossman A.R."/>
        </authorList>
    </citation>
    <scope>NUCLEOTIDE SEQUENCE [LARGE SCALE GENOMIC DNA]</scope>
    <source>
        <strain evidence="12">CC-503</strain>
    </source>
</reference>
<keyword evidence="12" id="KW-1185">Reference proteome</keyword>
<gene>
    <name evidence="11" type="ORF">CHLRE_08g383650v5</name>
</gene>
<dbReference type="InParanoid" id="A0A2K3DI91"/>
<dbReference type="PANTHER" id="PTHR13373">
    <property type="entry name" value="FROUNT PROTEIN-RELATED"/>
    <property type="match status" value="1"/>
</dbReference>
<protein>
    <recommendedName>
        <fullName evidence="9">Nuclear pore complex protein Nup85</fullName>
    </recommendedName>
</protein>
<evidence type="ECO:0000256" key="2">
    <source>
        <dbReference type="ARBA" id="ARBA00005573"/>
    </source>
</evidence>
<dbReference type="PANTHER" id="PTHR13373:SF21">
    <property type="entry name" value="NUCLEAR PORE COMPLEX PROTEIN NUP85"/>
    <property type="match status" value="1"/>
</dbReference>
<keyword evidence="3 9" id="KW-0813">Transport</keyword>
<dbReference type="RefSeq" id="XP_042922324.1">
    <property type="nucleotide sequence ID" value="XM_043065323.1"/>
</dbReference>
<evidence type="ECO:0000256" key="10">
    <source>
        <dbReference type="SAM" id="MobiDB-lite"/>
    </source>
</evidence>